<keyword evidence="3" id="KW-1185">Reference proteome</keyword>
<accession>F2B8V5</accession>
<evidence type="ECO:0000313" key="3">
    <source>
        <dbReference type="Proteomes" id="UP000004105"/>
    </source>
</evidence>
<protein>
    <submittedName>
        <fullName evidence="2">RelE family protein</fullName>
    </submittedName>
</protein>
<evidence type="ECO:0000313" key="2">
    <source>
        <dbReference type="EMBL" id="EGF12140.1"/>
    </source>
</evidence>
<dbReference type="InterPro" id="IPR035093">
    <property type="entry name" value="RelE/ParE_toxin_dom_sf"/>
</dbReference>
<comment type="caution">
    <text evidence="2">The sequence shown here is derived from an EMBL/GenBank/DDBJ whole genome shotgun (WGS) entry which is preliminary data.</text>
</comment>
<evidence type="ECO:0000256" key="1">
    <source>
        <dbReference type="ARBA" id="ARBA00022649"/>
    </source>
</evidence>
<gene>
    <name evidence="2" type="ORF">HMPREF9123_0120</name>
</gene>
<sequence>MEIKWSAEAADNLAAVLDRVADFSGAQSAIKYLDEFDRLLGIAADNPHMGKPGLIPNTRELFPIHGKYRIVYETQNDTLLVLSVKSTRQLHD</sequence>
<proteinExistence type="predicted"/>
<name>F2B8V5_9NEIS</name>
<dbReference type="EMBL" id="AFAY01000003">
    <property type="protein sequence ID" value="EGF12140.1"/>
    <property type="molecule type" value="Genomic_DNA"/>
</dbReference>
<dbReference type="Gene3D" id="3.30.2310.20">
    <property type="entry name" value="RelE-like"/>
    <property type="match status" value="1"/>
</dbReference>
<dbReference type="RefSeq" id="WP_007341135.1">
    <property type="nucleotide sequence ID" value="NZ_GL878494.1"/>
</dbReference>
<keyword evidence="1" id="KW-1277">Toxin-antitoxin system</keyword>
<dbReference type="AlphaFoldDB" id="F2B8V5"/>
<dbReference type="InterPro" id="IPR007712">
    <property type="entry name" value="RelE/ParE_toxin"/>
</dbReference>
<reference evidence="2 3" key="1">
    <citation type="submission" date="2011-02" db="EMBL/GenBank/DDBJ databases">
        <authorList>
            <person name="Muzny D."/>
            <person name="Qin X."/>
            <person name="Deng J."/>
            <person name="Jiang H."/>
            <person name="Liu Y."/>
            <person name="Qu J."/>
            <person name="Song X.-Z."/>
            <person name="Zhang L."/>
            <person name="Thornton R."/>
            <person name="Coyle M."/>
            <person name="Francisco L."/>
            <person name="Jackson L."/>
            <person name="Javaid M."/>
            <person name="Korchina V."/>
            <person name="Kovar C."/>
            <person name="Mata R."/>
            <person name="Mathew T."/>
            <person name="Ngo R."/>
            <person name="Nguyen L."/>
            <person name="Nguyen N."/>
            <person name="Okwuonu G."/>
            <person name="Ongeri F."/>
            <person name="Pham C."/>
            <person name="Simmons D."/>
            <person name="Wilczek-Boney K."/>
            <person name="Hale W."/>
            <person name="Jakkamsetti A."/>
            <person name="Pham P."/>
            <person name="Ruth R."/>
            <person name="San Lucas F."/>
            <person name="Warren J."/>
            <person name="Zhang J."/>
            <person name="Zhao Z."/>
            <person name="Zhou C."/>
            <person name="Zhu D."/>
            <person name="Lee S."/>
            <person name="Bess C."/>
            <person name="Blankenburg K."/>
            <person name="Forbes L."/>
            <person name="Fu Q."/>
            <person name="Gubbala S."/>
            <person name="Hirani K."/>
            <person name="Jayaseelan J.C."/>
            <person name="Lara F."/>
            <person name="Munidasa M."/>
            <person name="Palculict T."/>
            <person name="Patil S."/>
            <person name="Pu L.-L."/>
            <person name="Saada N."/>
            <person name="Tang L."/>
            <person name="Weissenberger G."/>
            <person name="Zhu Y."/>
            <person name="Hemphill L."/>
            <person name="Shang Y."/>
            <person name="Youmans B."/>
            <person name="Ayvaz T."/>
            <person name="Ross M."/>
            <person name="Santibanez J."/>
            <person name="Aqrawi P."/>
            <person name="Gross S."/>
            <person name="Joshi V."/>
            <person name="Fowler G."/>
            <person name="Nazareth L."/>
            <person name="Reid J."/>
            <person name="Worley K."/>
            <person name="Petrosino J."/>
            <person name="Highlander S."/>
            <person name="Gibbs R."/>
        </authorList>
    </citation>
    <scope>NUCLEOTIDE SEQUENCE [LARGE SCALE GENOMIC DNA]</scope>
    <source>
        <strain evidence="2 3">ATCC BAA-1200</strain>
    </source>
</reference>
<organism evidence="2 3">
    <name type="scientific">Neisseria bacilliformis ATCC BAA-1200</name>
    <dbReference type="NCBI Taxonomy" id="888742"/>
    <lineage>
        <taxon>Bacteria</taxon>
        <taxon>Pseudomonadati</taxon>
        <taxon>Pseudomonadota</taxon>
        <taxon>Betaproteobacteria</taxon>
        <taxon>Neisseriales</taxon>
        <taxon>Neisseriaceae</taxon>
        <taxon>Neisseria</taxon>
    </lineage>
</organism>
<dbReference type="Pfam" id="PF05016">
    <property type="entry name" value="ParE_toxin"/>
    <property type="match status" value="1"/>
</dbReference>
<dbReference type="HOGENOM" id="CLU_147162_11_1_4"/>
<dbReference type="Proteomes" id="UP000004105">
    <property type="component" value="Unassembled WGS sequence"/>
</dbReference>